<dbReference type="Proteomes" id="UP000576368">
    <property type="component" value="Unassembled WGS sequence"/>
</dbReference>
<evidence type="ECO:0000313" key="5">
    <source>
        <dbReference type="Proteomes" id="UP000576368"/>
    </source>
</evidence>
<dbReference type="InterPro" id="IPR001296">
    <property type="entry name" value="Glyco_trans_1"/>
</dbReference>
<dbReference type="InterPro" id="IPR050194">
    <property type="entry name" value="Glycosyltransferase_grp1"/>
</dbReference>
<dbReference type="EMBL" id="JAATLI010000001">
    <property type="protein sequence ID" value="NJC16614.1"/>
    <property type="molecule type" value="Genomic_DNA"/>
</dbReference>
<dbReference type="AlphaFoldDB" id="A0A7X5Y9D8"/>
<dbReference type="SUPFAM" id="SSF53756">
    <property type="entry name" value="UDP-Glycosyltransferase/glycogen phosphorylase"/>
    <property type="match status" value="1"/>
</dbReference>
<reference evidence="3 5" key="2">
    <citation type="submission" date="2020-03" db="EMBL/GenBank/DDBJ databases">
        <title>Genomic Encyclopedia of Type Strains, Phase IV (KMG-IV): sequencing the most valuable type-strain genomes for metagenomic binning, comparative biology and taxonomic classification.</title>
        <authorList>
            <person name="Goeker M."/>
        </authorList>
    </citation>
    <scope>NUCLEOTIDE SEQUENCE [LARGE SCALE GENOMIC DNA]</scope>
    <source>
        <strain evidence="3 5">DSM 105722</strain>
    </source>
</reference>
<dbReference type="PANTHER" id="PTHR45947:SF3">
    <property type="entry name" value="SULFOQUINOVOSYL TRANSFERASE SQD2"/>
    <property type="match status" value="1"/>
</dbReference>
<name>A0A7X5Y9D8_9BACT</name>
<reference evidence="4 6" key="1">
    <citation type="submission" date="2019-09" db="EMBL/GenBank/DDBJ databases">
        <title>Butyricimonas paravirosa DSM 105722 (=214-4 = JCM 18677 = CCUG 65563).</title>
        <authorList>
            <person name="Le Roy T."/>
            <person name="Cani P.D."/>
        </authorList>
    </citation>
    <scope>NUCLEOTIDE SEQUENCE [LARGE SCALE GENOMIC DNA]</scope>
    <source>
        <strain evidence="4 6">DSM 105722</strain>
    </source>
</reference>
<keyword evidence="3" id="KW-0808">Transferase</keyword>
<proteinExistence type="predicted"/>
<protein>
    <submittedName>
        <fullName evidence="4">Glycosyltransferase family 4 protein</fullName>
    </submittedName>
    <submittedName>
        <fullName evidence="3">Glycosyltransferase involved in cell wall biosynthesis</fullName>
    </submittedName>
</protein>
<dbReference type="GeneID" id="86891987"/>
<dbReference type="PANTHER" id="PTHR45947">
    <property type="entry name" value="SULFOQUINOVOSYL TRANSFERASE SQD2"/>
    <property type="match status" value="1"/>
</dbReference>
<sequence length="411" mass="46169">MKILFLAAYFIPERAASSYLSVNRNQAFADAGFNMVVYTPIPTRGVSDEIRQEYKKRKLEKLFDDKMIVHRFALMREGSNSIKRAFRYVLNCIKLCCFGIFAKDARSCNIMFISSTPPIQGAMAALIKKCRKIPFVYNLQDIFPDSLVGTGMTKKGSFLWKIGRMIENFTYRNADKIIVISEDFKKNIMAKGVPEEKIEVIYNWIDEKAVVPIARENNPLYEELGLNREKFNVVYAGNLGNAQNIDVIIDSAKELVENKNIEFIIFGSGGLKEQFVKKVKDYGIDNVKFFPLQPMERVSYVYGLGNICIVSCKPGLGGSAMPSKTMSILSAGSAILASFDEGELTSILEQNDCGVCAKAGDVKGFVEKIKMLAANREKCDIMGKNGRKLILQKFTREVGTQKYVDVIKNII</sequence>
<keyword evidence="6" id="KW-1185">Reference proteome</keyword>
<dbReference type="RefSeq" id="WP_118304593.1">
    <property type="nucleotide sequence ID" value="NZ_BMPA01000001.1"/>
</dbReference>
<dbReference type="CDD" id="cd03794">
    <property type="entry name" value="GT4_WbuB-like"/>
    <property type="match status" value="1"/>
</dbReference>
<dbReference type="GO" id="GO:0016758">
    <property type="term" value="F:hexosyltransferase activity"/>
    <property type="evidence" value="ECO:0007669"/>
    <property type="project" value="TreeGrafter"/>
</dbReference>
<accession>A0A7X5Y9D8</accession>
<dbReference type="Proteomes" id="UP001302374">
    <property type="component" value="Chromosome"/>
</dbReference>
<feature type="domain" description="Glycosyl transferase family 1" evidence="1">
    <location>
        <begin position="223"/>
        <end position="388"/>
    </location>
</feature>
<evidence type="ECO:0000313" key="6">
    <source>
        <dbReference type="Proteomes" id="UP001302374"/>
    </source>
</evidence>
<evidence type="ECO:0000313" key="4">
    <source>
        <dbReference type="EMBL" id="WOF12899.1"/>
    </source>
</evidence>
<dbReference type="EMBL" id="CP043839">
    <property type="protein sequence ID" value="WOF12899.1"/>
    <property type="molecule type" value="Genomic_DNA"/>
</dbReference>
<feature type="domain" description="Glycosyltransferase subfamily 4-like N-terminal" evidence="2">
    <location>
        <begin position="122"/>
        <end position="207"/>
    </location>
</feature>
<dbReference type="Gene3D" id="3.40.50.2000">
    <property type="entry name" value="Glycogen Phosphorylase B"/>
    <property type="match status" value="2"/>
</dbReference>
<evidence type="ECO:0000313" key="3">
    <source>
        <dbReference type="EMBL" id="NJC16614.1"/>
    </source>
</evidence>
<dbReference type="Pfam" id="PF13439">
    <property type="entry name" value="Glyco_transf_4"/>
    <property type="match status" value="1"/>
</dbReference>
<evidence type="ECO:0000259" key="2">
    <source>
        <dbReference type="Pfam" id="PF13439"/>
    </source>
</evidence>
<dbReference type="Pfam" id="PF00534">
    <property type="entry name" value="Glycos_transf_1"/>
    <property type="match status" value="1"/>
</dbReference>
<dbReference type="InterPro" id="IPR028098">
    <property type="entry name" value="Glyco_trans_4-like_N"/>
</dbReference>
<organism evidence="3 5">
    <name type="scientific">Butyricimonas paravirosa</name>
    <dbReference type="NCBI Taxonomy" id="1472417"/>
    <lineage>
        <taxon>Bacteria</taxon>
        <taxon>Pseudomonadati</taxon>
        <taxon>Bacteroidota</taxon>
        <taxon>Bacteroidia</taxon>
        <taxon>Bacteroidales</taxon>
        <taxon>Odoribacteraceae</taxon>
        <taxon>Butyricimonas</taxon>
    </lineage>
</organism>
<evidence type="ECO:0000259" key="1">
    <source>
        <dbReference type="Pfam" id="PF00534"/>
    </source>
</evidence>
<gene>
    <name evidence="4" type="ORF">F1644_11800</name>
    <name evidence="3" type="ORF">GGR15_000216</name>
</gene>